<proteinExistence type="predicted"/>
<evidence type="ECO:0000313" key="3">
    <source>
        <dbReference type="Proteomes" id="UP001200557"/>
    </source>
</evidence>
<reference evidence="2 3" key="1">
    <citation type="submission" date="2022-01" db="EMBL/GenBank/DDBJ databases">
        <title>Octadecabacter sp. nov., isolated from a marine alga.</title>
        <authorList>
            <person name="Jin M.S."/>
            <person name="Kim H.M."/>
            <person name="Han D.M."/>
            <person name="Jung J.J."/>
            <person name="Jeon C.O."/>
        </authorList>
    </citation>
    <scope>NUCLEOTIDE SEQUENCE [LARGE SCALE GENOMIC DNA]</scope>
    <source>
        <strain evidence="2 3">G9-8</strain>
    </source>
</reference>
<keyword evidence="1" id="KW-0732">Signal</keyword>
<dbReference type="Proteomes" id="UP001200557">
    <property type="component" value="Unassembled WGS sequence"/>
</dbReference>
<accession>A0ABS9D079</accession>
<dbReference type="EMBL" id="JAKGAQ010000002">
    <property type="protein sequence ID" value="MCF2871713.1"/>
    <property type="molecule type" value="Genomic_DNA"/>
</dbReference>
<organism evidence="2 3">
    <name type="scientific">Octadecabacter dasysiphoniae</name>
    <dbReference type="NCBI Taxonomy" id="2909341"/>
    <lineage>
        <taxon>Bacteria</taxon>
        <taxon>Pseudomonadati</taxon>
        <taxon>Pseudomonadota</taxon>
        <taxon>Alphaproteobacteria</taxon>
        <taxon>Rhodobacterales</taxon>
        <taxon>Roseobacteraceae</taxon>
        <taxon>Octadecabacter</taxon>
    </lineage>
</organism>
<feature type="chain" id="PRO_5047253301" evidence="1">
    <location>
        <begin position="21"/>
        <end position="58"/>
    </location>
</feature>
<gene>
    <name evidence="2" type="ORF">L0664_11605</name>
</gene>
<dbReference type="RefSeq" id="WP_235226013.1">
    <property type="nucleotide sequence ID" value="NZ_JAKGAQ010000002.1"/>
</dbReference>
<comment type="caution">
    <text evidence="2">The sequence shown here is derived from an EMBL/GenBank/DDBJ whole genome shotgun (WGS) entry which is preliminary data.</text>
</comment>
<keyword evidence="3" id="KW-1185">Reference proteome</keyword>
<evidence type="ECO:0000256" key="1">
    <source>
        <dbReference type="SAM" id="SignalP"/>
    </source>
</evidence>
<protein>
    <submittedName>
        <fullName evidence="2">Uncharacterized protein</fullName>
    </submittedName>
</protein>
<name>A0ABS9D079_9RHOB</name>
<evidence type="ECO:0000313" key="2">
    <source>
        <dbReference type="EMBL" id="MCF2871713.1"/>
    </source>
</evidence>
<feature type="signal peptide" evidence="1">
    <location>
        <begin position="1"/>
        <end position="20"/>
    </location>
</feature>
<sequence>MKNLFLAALTTVALGSAAHAGSITFSIPNLTFPPTSDVTVGKDCLPQTATPATCLPQG</sequence>